<accession>A0A371BBZ4</accession>
<evidence type="ECO:0000256" key="4">
    <source>
        <dbReference type="ARBA" id="ARBA00023237"/>
    </source>
</evidence>
<dbReference type="RefSeq" id="WP_115516898.1">
    <property type="nucleotide sequence ID" value="NZ_QRGO01000001.1"/>
</dbReference>
<evidence type="ECO:0000256" key="5">
    <source>
        <dbReference type="ARBA" id="ARBA00038306"/>
    </source>
</evidence>
<dbReference type="InterPro" id="IPR011250">
    <property type="entry name" value="OMP/PagP_B-barrel"/>
</dbReference>
<keyword evidence="4" id="KW-0998">Cell outer membrane</keyword>
<evidence type="ECO:0000256" key="3">
    <source>
        <dbReference type="ARBA" id="ARBA00023136"/>
    </source>
</evidence>
<evidence type="ECO:0000313" key="8">
    <source>
        <dbReference type="EMBL" id="RDV04871.1"/>
    </source>
</evidence>
<dbReference type="InterPro" id="IPR051692">
    <property type="entry name" value="OMP-like"/>
</dbReference>
<feature type="chain" id="PRO_5017075418" evidence="6">
    <location>
        <begin position="23"/>
        <end position="205"/>
    </location>
</feature>
<dbReference type="GO" id="GO:0009279">
    <property type="term" value="C:cell outer membrane"/>
    <property type="evidence" value="ECO:0007669"/>
    <property type="project" value="UniProtKB-SubCell"/>
</dbReference>
<dbReference type="PANTHER" id="PTHR34001">
    <property type="entry name" value="BLL7405 PROTEIN"/>
    <property type="match status" value="1"/>
</dbReference>
<evidence type="ECO:0000259" key="7">
    <source>
        <dbReference type="Pfam" id="PF13505"/>
    </source>
</evidence>
<evidence type="ECO:0000313" key="9">
    <source>
        <dbReference type="Proteomes" id="UP000263993"/>
    </source>
</evidence>
<reference evidence="9" key="1">
    <citation type="submission" date="2018-08" db="EMBL/GenBank/DDBJ databases">
        <authorList>
            <person name="Kim S.-J."/>
            <person name="Jung G.-Y."/>
        </authorList>
    </citation>
    <scope>NUCLEOTIDE SEQUENCE [LARGE SCALE GENOMIC DNA]</scope>
    <source>
        <strain evidence="9">GY_H</strain>
    </source>
</reference>
<dbReference type="Proteomes" id="UP000263993">
    <property type="component" value="Unassembled WGS sequence"/>
</dbReference>
<comment type="subcellular location">
    <subcellularLocation>
        <location evidence="1">Cell outer membrane</location>
    </subcellularLocation>
</comment>
<comment type="caution">
    <text evidence="8">The sequence shown here is derived from an EMBL/GenBank/DDBJ whole genome shotgun (WGS) entry which is preliminary data.</text>
</comment>
<keyword evidence="2 6" id="KW-0732">Signal</keyword>
<dbReference type="InterPro" id="IPR027385">
    <property type="entry name" value="Beta-barrel_OMP"/>
</dbReference>
<dbReference type="PANTHER" id="PTHR34001:SF3">
    <property type="entry name" value="BLL7405 PROTEIN"/>
    <property type="match status" value="1"/>
</dbReference>
<feature type="signal peptide" evidence="6">
    <location>
        <begin position="1"/>
        <end position="22"/>
    </location>
</feature>
<dbReference type="OrthoDB" id="9815357at2"/>
<dbReference type="EMBL" id="QRGO01000001">
    <property type="protein sequence ID" value="RDV04871.1"/>
    <property type="molecule type" value="Genomic_DNA"/>
</dbReference>
<keyword evidence="9" id="KW-1185">Reference proteome</keyword>
<evidence type="ECO:0000256" key="2">
    <source>
        <dbReference type="ARBA" id="ARBA00022729"/>
    </source>
</evidence>
<dbReference type="Pfam" id="PF13505">
    <property type="entry name" value="OMP_b-brl"/>
    <property type="match status" value="1"/>
</dbReference>
<dbReference type="Gene3D" id="2.40.160.20">
    <property type="match status" value="1"/>
</dbReference>
<dbReference type="AlphaFoldDB" id="A0A371BBZ4"/>
<gene>
    <name evidence="8" type="ORF">DXH78_10025</name>
</gene>
<proteinExistence type="inferred from homology"/>
<sequence length="205" mass="21921">MKKQILAMTVLAAATAATAASAADLPRNNYYSQPAQGTYYNWAGWYAGAVVGYQWGDVPGTNTKPSGILGGLTGGYNWQSGQFVFGGETDLQISGADDTFAPYKFSNPWFGTLRGRAGMAWNNVLIYLTGGIAYGGLKGESGALSETKTHIGWTLGTGVEFGLAQQWSAKIEYLYADLSNRTYSITGVGNGLETSMIRVGVNYRF</sequence>
<protein>
    <submittedName>
        <fullName evidence="8">Porin family protein</fullName>
    </submittedName>
</protein>
<evidence type="ECO:0000256" key="6">
    <source>
        <dbReference type="SAM" id="SignalP"/>
    </source>
</evidence>
<name>A0A371BBZ4_9BRAD</name>
<evidence type="ECO:0000256" key="1">
    <source>
        <dbReference type="ARBA" id="ARBA00004442"/>
    </source>
</evidence>
<comment type="similarity">
    <text evidence="5">Belongs to the Omp25/RopB family.</text>
</comment>
<organism evidence="8 9">
    <name type="scientific">Undibacter mobilis</name>
    <dbReference type="NCBI Taxonomy" id="2292256"/>
    <lineage>
        <taxon>Bacteria</taxon>
        <taxon>Pseudomonadati</taxon>
        <taxon>Pseudomonadota</taxon>
        <taxon>Alphaproteobacteria</taxon>
        <taxon>Hyphomicrobiales</taxon>
        <taxon>Nitrobacteraceae</taxon>
        <taxon>Undibacter</taxon>
    </lineage>
</organism>
<dbReference type="SUPFAM" id="SSF56925">
    <property type="entry name" value="OMPA-like"/>
    <property type="match status" value="1"/>
</dbReference>
<feature type="domain" description="Outer membrane protein beta-barrel" evidence="7">
    <location>
        <begin position="11"/>
        <end position="205"/>
    </location>
</feature>
<keyword evidence="3" id="KW-0472">Membrane</keyword>